<evidence type="ECO:0000313" key="2">
    <source>
        <dbReference type="EMBL" id="GEC97523.1"/>
    </source>
</evidence>
<keyword evidence="1" id="KW-1133">Transmembrane helix</keyword>
<feature type="transmembrane region" description="Helical" evidence="1">
    <location>
        <begin position="6"/>
        <end position="25"/>
    </location>
</feature>
<dbReference type="AlphaFoldDB" id="A0A4Y4D1R1"/>
<proteinExistence type="predicted"/>
<organism evidence="2 3">
    <name type="scientific">Zoogloea ramigera</name>
    <dbReference type="NCBI Taxonomy" id="350"/>
    <lineage>
        <taxon>Bacteria</taxon>
        <taxon>Pseudomonadati</taxon>
        <taxon>Pseudomonadota</taxon>
        <taxon>Betaproteobacteria</taxon>
        <taxon>Rhodocyclales</taxon>
        <taxon>Zoogloeaceae</taxon>
        <taxon>Zoogloea</taxon>
    </lineage>
</organism>
<reference evidence="2 3" key="1">
    <citation type="submission" date="2019-06" db="EMBL/GenBank/DDBJ databases">
        <title>Whole genome shotgun sequence of Zoogloea ramigera NBRC 15342.</title>
        <authorList>
            <person name="Hosoyama A."/>
            <person name="Uohara A."/>
            <person name="Ohji S."/>
            <person name="Ichikawa N."/>
        </authorList>
    </citation>
    <scope>NUCLEOTIDE SEQUENCE [LARGE SCALE GENOMIC DNA]</scope>
    <source>
        <strain evidence="2 3">NBRC 15342</strain>
    </source>
</reference>
<keyword evidence="1" id="KW-0472">Membrane</keyword>
<keyword evidence="3" id="KW-1185">Reference proteome</keyword>
<evidence type="ECO:0000313" key="3">
    <source>
        <dbReference type="Proteomes" id="UP000318422"/>
    </source>
</evidence>
<evidence type="ECO:0000256" key="1">
    <source>
        <dbReference type="SAM" id="Phobius"/>
    </source>
</evidence>
<sequence length="48" mass="5198">MHGIIGFIIIGACVCAAVLAAVLFIRDVKSSQRAAEKRRRLASRLMGK</sequence>
<accession>A0A4Y4D1R1</accession>
<dbReference type="Proteomes" id="UP000318422">
    <property type="component" value="Unassembled WGS sequence"/>
</dbReference>
<protein>
    <submittedName>
        <fullName evidence="2">Uncharacterized protein</fullName>
    </submittedName>
</protein>
<comment type="caution">
    <text evidence="2">The sequence shown here is derived from an EMBL/GenBank/DDBJ whole genome shotgun (WGS) entry which is preliminary data.</text>
</comment>
<gene>
    <name evidence="2" type="ORF">ZRA01_35960</name>
</gene>
<keyword evidence="1" id="KW-0812">Transmembrane</keyword>
<dbReference type="EMBL" id="BJNV01000096">
    <property type="protein sequence ID" value="GEC97523.1"/>
    <property type="molecule type" value="Genomic_DNA"/>
</dbReference>
<name>A0A4Y4D1R1_ZOORA</name>